<accession>A0ABR2MA79</accession>
<dbReference type="EMBL" id="JBBWWR010000010">
    <property type="protein sequence ID" value="KAK8961122.1"/>
    <property type="molecule type" value="Genomic_DNA"/>
</dbReference>
<dbReference type="PANTHER" id="PTHR43382:SF2">
    <property type="entry name" value="BIFUNCTIONAL GLUTAMATE_PROLINE--TRNA LIGASE"/>
    <property type="match status" value="1"/>
</dbReference>
<evidence type="ECO:0000313" key="3">
    <source>
        <dbReference type="Proteomes" id="UP001412067"/>
    </source>
</evidence>
<dbReference type="Gene3D" id="3.40.50.800">
    <property type="entry name" value="Anticodon-binding domain"/>
    <property type="match status" value="1"/>
</dbReference>
<feature type="domain" description="Anticodon-binding" evidence="1">
    <location>
        <begin position="28"/>
        <end position="91"/>
    </location>
</feature>
<dbReference type="Proteomes" id="UP001412067">
    <property type="component" value="Unassembled WGS sequence"/>
</dbReference>
<keyword evidence="3" id="KW-1185">Reference proteome</keyword>
<protein>
    <recommendedName>
        <fullName evidence="1">Anticodon-binding domain-containing protein</fullName>
    </recommendedName>
</protein>
<name>A0ABR2MA79_9ASPA</name>
<dbReference type="Pfam" id="PF03129">
    <property type="entry name" value="HGTP_anticodon"/>
    <property type="match status" value="1"/>
</dbReference>
<evidence type="ECO:0000313" key="2">
    <source>
        <dbReference type="EMBL" id="KAK8961122.1"/>
    </source>
</evidence>
<dbReference type="PANTHER" id="PTHR43382">
    <property type="entry name" value="PROLYL-TRNA SYNTHETASE"/>
    <property type="match status" value="1"/>
</dbReference>
<organism evidence="2 3">
    <name type="scientific">Platanthera guangdongensis</name>
    <dbReference type="NCBI Taxonomy" id="2320717"/>
    <lineage>
        <taxon>Eukaryota</taxon>
        <taxon>Viridiplantae</taxon>
        <taxon>Streptophyta</taxon>
        <taxon>Embryophyta</taxon>
        <taxon>Tracheophyta</taxon>
        <taxon>Spermatophyta</taxon>
        <taxon>Magnoliopsida</taxon>
        <taxon>Liliopsida</taxon>
        <taxon>Asparagales</taxon>
        <taxon>Orchidaceae</taxon>
        <taxon>Orchidoideae</taxon>
        <taxon>Orchideae</taxon>
        <taxon>Orchidinae</taxon>
        <taxon>Platanthera</taxon>
    </lineage>
</organism>
<dbReference type="InterPro" id="IPR004499">
    <property type="entry name" value="Pro-tRNA-ligase_IIa_arc-type"/>
</dbReference>
<sequence length="110" mass="12414">MTMIHGDDKGLVLPPNVADVQIIVIHVPCKESNLKSILAACSSEVQTLQAAGFRVEHVFRDNYTSGWKYNNWELKGIPLIIEIGHKDITKNLSEQDGNRDVQTMRRLEVD</sequence>
<dbReference type="InterPro" id="IPR036621">
    <property type="entry name" value="Anticodon-bd_dom_sf"/>
</dbReference>
<reference evidence="2 3" key="1">
    <citation type="journal article" date="2022" name="Nat. Plants">
        <title>Genomes of leafy and leafless Platanthera orchids illuminate the evolution of mycoheterotrophy.</title>
        <authorList>
            <person name="Li M.H."/>
            <person name="Liu K.W."/>
            <person name="Li Z."/>
            <person name="Lu H.C."/>
            <person name="Ye Q.L."/>
            <person name="Zhang D."/>
            <person name="Wang J.Y."/>
            <person name="Li Y.F."/>
            <person name="Zhong Z.M."/>
            <person name="Liu X."/>
            <person name="Yu X."/>
            <person name="Liu D.K."/>
            <person name="Tu X.D."/>
            <person name="Liu B."/>
            <person name="Hao Y."/>
            <person name="Liao X.Y."/>
            <person name="Jiang Y.T."/>
            <person name="Sun W.H."/>
            <person name="Chen J."/>
            <person name="Chen Y.Q."/>
            <person name="Ai Y."/>
            <person name="Zhai J.W."/>
            <person name="Wu S.S."/>
            <person name="Zhou Z."/>
            <person name="Hsiao Y.Y."/>
            <person name="Wu W.L."/>
            <person name="Chen Y.Y."/>
            <person name="Lin Y.F."/>
            <person name="Hsu J.L."/>
            <person name="Li C.Y."/>
            <person name="Wang Z.W."/>
            <person name="Zhao X."/>
            <person name="Zhong W.Y."/>
            <person name="Ma X.K."/>
            <person name="Ma L."/>
            <person name="Huang J."/>
            <person name="Chen G.Z."/>
            <person name="Huang M.Z."/>
            <person name="Huang L."/>
            <person name="Peng D.H."/>
            <person name="Luo Y.B."/>
            <person name="Zou S.Q."/>
            <person name="Chen S.P."/>
            <person name="Lan S."/>
            <person name="Tsai W.C."/>
            <person name="Van de Peer Y."/>
            <person name="Liu Z.J."/>
        </authorList>
    </citation>
    <scope>NUCLEOTIDE SEQUENCE [LARGE SCALE GENOMIC DNA]</scope>
    <source>
        <tissue evidence="2">Flower</tissue>
    </source>
</reference>
<dbReference type="SUPFAM" id="SSF52954">
    <property type="entry name" value="Class II aaRS ABD-related"/>
    <property type="match status" value="1"/>
</dbReference>
<proteinExistence type="predicted"/>
<evidence type="ECO:0000259" key="1">
    <source>
        <dbReference type="Pfam" id="PF03129"/>
    </source>
</evidence>
<comment type="caution">
    <text evidence="2">The sequence shown here is derived from an EMBL/GenBank/DDBJ whole genome shotgun (WGS) entry which is preliminary data.</text>
</comment>
<gene>
    <name evidence="2" type="ORF">KSP40_PGU018606</name>
</gene>
<dbReference type="InterPro" id="IPR004154">
    <property type="entry name" value="Anticodon-bd"/>
</dbReference>